<sequence>MANQLAERNGETLDVVERFSPQDTLNIKGPIVMGFLSIALFGGGIGYWAATAKLESAAIAYGDLSVSSQRQAIQHLEGGIVERLMIQEGDYVEKGQLLIQLSEQQSLSRLESLKGRFVHAVAKESRLKAEFNNTSEIVWESDLEKMAISNTLLEAQQIQKKIFEARARYFESKLNIVHQTISGAKLELNNLNQTKKIERERLSLIEEEILSNQTLVKQGFSGKSTLLQLKRLATEVRSTLSQLDRQTLTVQKRIDENQSRLEEMVLERINEVVVELREAQNEIVSIREEYRVAQDIYTRTGIRAPISGKVVNMKVFTEQGVIRSGETLLELVPDDDSLIVEARVSPQDIDLISPGLDARVRLTALNARIQEPLNGKVLTVSADKLSEQNKEDYYLARIALNDQDAQQHQLTAGMNAEVLILSRPRTPISYLLKPITESFNRAFREE</sequence>
<keyword evidence="3 9" id="KW-0813">Transport</keyword>
<dbReference type="InterPro" id="IPR058982">
    <property type="entry name" value="Beta-barrel_AprE"/>
</dbReference>
<dbReference type="GO" id="GO:0015031">
    <property type="term" value="P:protein transport"/>
    <property type="evidence" value="ECO:0007669"/>
    <property type="project" value="InterPro"/>
</dbReference>
<reference evidence="13" key="1">
    <citation type="journal article" date="2018" name="Genome Biol.">
        <title>SKESA: strategic k-mer extension for scrupulous assemblies.</title>
        <authorList>
            <person name="Souvorov A."/>
            <person name="Agarwala R."/>
            <person name="Lipman D.J."/>
        </authorList>
    </citation>
    <scope>NUCLEOTIDE SEQUENCE</scope>
    <source>
        <strain evidence="13">BCW_3452</strain>
    </source>
</reference>
<keyword evidence="5 9" id="KW-0997">Cell inner membrane</keyword>
<evidence type="ECO:0000256" key="8">
    <source>
        <dbReference type="ARBA" id="ARBA00023136"/>
    </source>
</evidence>
<organism evidence="13">
    <name type="scientific">Vibrio vulnificus</name>
    <dbReference type="NCBI Taxonomy" id="672"/>
    <lineage>
        <taxon>Bacteria</taxon>
        <taxon>Pseudomonadati</taxon>
        <taxon>Pseudomonadota</taxon>
        <taxon>Gammaproteobacteria</taxon>
        <taxon>Vibrionales</taxon>
        <taxon>Vibrionaceae</taxon>
        <taxon>Vibrio</taxon>
    </lineage>
</organism>
<dbReference type="PANTHER" id="PTHR30386:SF17">
    <property type="entry name" value="ALKALINE PROTEASE SECRETION PROTEIN APRE"/>
    <property type="match status" value="1"/>
</dbReference>
<protein>
    <recommendedName>
        <fullName evidence="9">Membrane fusion protein (MFP) family protein</fullName>
    </recommendedName>
</protein>
<evidence type="ECO:0000256" key="4">
    <source>
        <dbReference type="ARBA" id="ARBA00022475"/>
    </source>
</evidence>
<dbReference type="Pfam" id="PF26002">
    <property type="entry name" value="Beta-barrel_AprE"/>
    <property type="match status" value="1"/>
</dbReference>
<gene>
    <name evidence="13" type="ORF">I7730_07570</name>
</gene>
<feature type="coiled-coil region" evidence="10">
    <location>
        <begin position="181"/>
        <end position="208"/>
    </location>
</feature>
<name>A0A8H9K7P8_VIBVL</name>
<feature type="transmembrane region" description="Helical" evidence="9">
    <location>
        <begin position="31"/>
        <end position="50"/>
    </location>
</feature>
<dbReference type="GO" id="GO:0005886">
    <property type="term" value="C:plasma membrane"/>
    <property type="evidence" value="ECO:0007669"/>
    <property type="project" value="UniProtKB-SubCell"/>
</dbReference>
<evidence type="ECO:0000256" key="7">
    <source>
        <dbReference type="ARBA" id="ARBA00022989"/>
    </source>
</evidence>
<evidence type="ECO:0000256" key="6">
    <source>
        <dbReference type="ARBA" id="ARBA00022692"/>
    </source>
</evidence>
<feature type="coiled-coil region" evidence="10">
    <location>
        <begin position="262"/>
        <end position="296"/>
    </location>
</feature>
<dbReference type="EMBL" id="DACRBY010000007">
    <property type="protein sequence ID" value="HAS8539645.1"/>
    <property type="molecule type" value="Genomic_DNA"/>
</dbReference>
<keyword evidence="4 9" id="KW-1003">Cell membrane</keyword>
<dbReference type="PANTHER" id="PTHR30386">
    <property type="entry name" value="MEMBRANE FUSION SUBUNIT OF EMRAB-TOLC MULTIDRUG EFFLUX PUMP"/>
    <property type="match status" value="1"/>
</dbReference>
<proteinExistence type="inferred from homology"/>
<keyword evidence="10" id="KW-0175">Coiled coil</keyword>
<evidence type="ECO:0000259" key="12">
    <source>
        <dbReference type="Pfam" id="PF26002"/>
    </source>
</evidence>
<dbReference type="InterPro" id="IPR010129">
    <property type="entry name" value="T1SS_HlyD"/>
</dbReference>
<evidence type="ECO:0000313" key="13">
    <source>
        <dbReference type="EMBL" id="HAS8539645.1"/>
    </source>
</evidence>
<dbReference type="Gene3D" id="1.10.287.470">
    <property type="entry name" value="Helix hairpin bin"/>
    <property type="match status" value="1"/>
</dbReference>
<feature type="domain" description="AprE-like beta-barrel" evidence="12">
    <location>
        <begin position="338"/>
        <end position="421"/>
    </location>
</feature>
<dbReference type="Pfam" id="PF25994">
    <property type="entry name" value="HH_AprE"/>
    <property type="match status" value="1"/>
</dbReference>
<dbReference type="RefSeq" id="WP_130248917.1">
    <property type="nucleotide sequence ID" value="NZ_CP035783.1"/>
</dbReference>
<evidence type="ECO:0000256" key="9">
    <source>
        <dbReference type="RuleBase" id="RU365093"/>
    </source>
</evidence>
<dbReference type="SUPFAM" id="SSF111369">
    <property type="entry name" value="HlyD-like secretion proteins"/>
    <property type="match status" value="1"/>
</dbReference>
<keyword evidence="8 9" id="KW-0472">Membrane</keyword>
<comment type="caution">
    <text evidence="13">The sequence shown here is derived from an EMBL/GenBank/DDBJ whole genome shotgun (WGS) entry which is preliminary data.</text>
</comment>
<dbReference type="InterPro" id="IPR058781">
    <property type="entry name" value="HH_AprE-like"/>
</dbReference>
<dbReference type="PRINTS" id="PR01490">
    <property type="entry name" value="RTXTOXIND"/>
</dbReference>
<evidence type="ECO:0000256" key="5">
    <source>
        <dbReference type="ARBA" id="ARBA00022519"/>
    </source>
</evidence>
<evidence type="ECO:0000256" key="10">
    <source>
        <dbReference type="SAM" id="Coils"/>
    </source>
</evidence>
<dbReference type="NCBIfam" id="TIGR01843">
    <property type="entry name" value="type_I_hlyD"/>
    <property type="match status" value="1"/>
</dbReference>
<keyword evidence="7 9" id="KW-1133">Transmembrane helix</keyword>
<dbReference type="InterPro" id="IPR050739">
    <property type="entry name" value="MFP"/>
</dbReference>
<evidence type="ECO:0000256" key="1">
    <source>
        <dbReference type="ARBA" id="ARBA00004377"/>
    </source>
</evidence>
<dbReference type="Gene3D" id="2.40.30.170">
    <property type="match status" value="1"/>
</dbReference>
<reference evidence="13" key="2">
    <citation type="submission" date="2019-01" db="EMBL/GenBank/DDBJ databases">
        <authorList>
            <consortium name="NCBI Pathogen Detection Project"/>
        </authorList>
    </citation>
    <scope>NUCLEOTIDE SEQUENCE</scope>
    <source>
        <strain evidence="13">BCW_3452</strain>
    </source>
</reference>
<accession>A0A8H9K7P8</accession>
<evidence type="ECO:0000259" key="11">
    <source>
        <dbReference type="Pfam" id="PF25994"/>
    </source>
</evidence>
<dbReference type="Gene3D" id="2.40.50.100">
    <property type="match status" value="1"/>
</dbReference>
<comment type="similarity">
    <text evidence="2 9">Belongs to the membrane fusion protein (MFP) (TC 8.A.1) family.</text>
</comment>
<evidence type="ECO:0000256" key="2">
    <source>
        <dbReference type="ARBA" id="ARBA00009477"/>
    </source>
</evidence>
<comment type="subcellular location">
    <subcellularLocation>
        <location evidence="1 9">Cell inner membrane</location>
        <topology evidence="1 9">Single-pass membrane protein</topology>
    </subcellularLocation>
</comment>
<feature type="domain" description="AprE-like long alpha-helical hairpin" evidence="11">
    <location>
        <begin position="108"/>
        <end position="295"/>
    </location>
</feature>
<dbReference type="AlphaFoldDB" id="A0A8H9K7P8"/>
<dbReference type="Proteomes" id="UP000863257">
    <property type="component" value="Unassembled WGS sequence"/>
</dbReference>
<evidence type="ECO:0000256" key="3">
    <source>
        <dbReference type="ARBA" id="ARBA00022448"/>
    </source>
</evidence>
<keyword evidence="6 9" id="KW-0812">Transmembrane</keyword>